<dbReference type="InterPro" id="IPR017938">
    <property type="entry name" value="Riboflavin_synthase-like_b-brl"/>
</dbReference>
<dbReference type="InterPro" id="IPR039261">
    <property type="entry name" value="FNR_nucleotide-bd"/>
</dbReference>
<protein>
    <submittedName>
        <fullName evidence="2">Ferredoxin--NADP reductase</fullName>
    </submittedName>
</protein>
<dbReference type="PANTHER" id="PTHR47878">
    <property type="entry name" value="OXIDOREDUCTASE FAD/NAD(P)-BINDING DOMAIN PROTEIN"/>
    <property type="match status" value="1"/>
</dbReference>
<dbReference type="Gene3D" id="2.40.30.10">
    <property type="entry name" value="Translation factors"/>
    <property type="match status" value="1"/>
</dbReference>
<comment type="caution">
    <text evidence="2">The sequence shown here is derived from an EMBL/GenBank/DDBJ whole genome shotgun (WGS) entry which is preliminary data.</text>
</comment>
<dbReference type="SUPFAM" id="SSF63380">
    <property type="entry name" value="Riboflavin synthase domain-like"/>
    <property type="match status" value="1"/>
</dbReference>
<dbReference type="Proteomes" id="UP000782312">
    <property type="component" value="Unassembled WGS sequence"/>
</dbReference>
<dbReference type="InterPro" id="IPR017927">
    <property type="entry name" value="FAD-bd_FR_type"/>
</dbReference>
<dbReference type="GO" id="GO:0016491">
    <property type="term" value="F:oxidoreductase activity"/>
    <property type="evidence" value="ECO:0007669"/>
    <property type="project" value="InterPro"/>
</dbReference>
<dbReference type="InterPro" id="IPR051930">
    <property type="entry name" value="FNR_type-1"/>
</dbReference>
<organism evidence="2 3">
    <name type="scientific">Tectimicrobiota bacterium</name>
    <dbReference type="NCBI Taxonomy" id="2528274"/>
    <lineage>
        <taxon>Bacteria</taxon>
        <taxon>Pseudomonadati</taxon>
        <taxon>Nitrospinota/Tectimicrobiota group</taxon>
        <taxon>Candidatus Tectimicrobiota</taxon>
    </lineage>
</organism>
<evidence type="ECO:0000313" key="3">
    <source>
        <dbReference type="Proteomes" id="UP000782312"/>
    </source>
</evidence>
<evidence type="ECO:0000313" key="2">
    <source>
        <dbReference type="EMBL" id="MBI3128702.1"/>
    </source>
</evidence>
<proteinExistence type="predicted"/>
<dbReference type="AlphaFoldDB" id="A0A932I2R0"/>
<dbReference type="Gene3D" id="3.40.50.80">
    <property type="entry name" value="Nucleotide-binding domain of ferredoxin-NADP reductase (FNR) module"/>
    <property type="match status" value="1"/>
</dbReference>
<dbReference type="SUPFAM" id="SSF52343">
    <property type="entry name" value="Ferredoxin reductase-like, C-terminal NADP-linked domain"/>
    <property type="match status" value="1"/>
</dbReference>
<dbReference type="PROSITE" id="PS51384">
    <property type="entry name" value="FAD_FR"/>
    <property type="match status" value="1"/>
</dbReference>
<dbReference type="EMBL" id="JACPUR010000035">
    <property type="protein sequence ID" value="MBI3128702.1"/>
    <property type="molecule type" value="Genomic_DNA"/>
</dbReference>
<sequence>MLDEAAVQELRSKHYNATLVDVRKAHDTLWCFRVKPDFPIPPFHPGQYTTLGLGLWEPRHPASVVEENLDEKKIRRLGRRAYSISHPVVNEANNGHFSLAPRDLDYLEFYIVMVAGSKEEPPPVLTPRLFLLGKGDRLYMGEKFTGEYTLEPIENIRGREDGLVVFAGTGTGEGPHNFMIWELLASGFKGRIASIVCVRHKSDLAYEGIYRKLEKKYPNFSYHALTTREADTIHKKVYIQDYVESGQFEAEIGREMDPANTHLFLCGNPSMIGAPKIRGGEKIWPGGKKGIIQIMEARGFQMDVGKNRGNVHFEKYW</sequence>
<dbReference type="Pfam" id="PF00175">
    <property type="entry name" value="NAD_binding_1"/>
    <property type="match status" value="1"/>
</dbReference>
<accession>A0A932I2R0</accession>
<feature type="domain" description="FAD-binding FR-type" evidence="1">
    <location>
        <begin position="12"/>
        <end position="151"/>
    </location>
</feature>
<name>A0A932I2R0_UNCTE</name>
<evidence type="ECO:0000259" key="1">
    <source>
        <dbReference type="PROSITE" id="PS51384"/>
    </source>
</evidence>
<dbReference type="InterPro" id="IPR001433">
    <property type="entry name" value="OxRdtase_FAD/NAD-bd"/>
</dbReference>
<dbReference type="PANTHER" id="PTHR47878:SF2">
    <property type="entry name" value="OXIDOREDUCTASE FAD_NAD(P)-BINDING DOMAIN PROTEIN"/>
    <property type="match status" value="1"/>
</dbReference>
<gene>
    <name evidence="2" type="ORF">HYZ11_13945</name>
</gene>
<reference evidence="2" key="1">
    <citation type="submission" date="2020-07" db="EMBL/GenBank/DDBJ databases">
        <title>Huge and variable diversity of episymbiotic CPR bacteria and DPANN archaea in groundwater ecosystems.</title>
        <authorList>
            <person name="He C.Y."/>
            <person name="Keren R."/>
            <person name="Whittaker M."/>
            <person name="Farag I.F."/>
            <person name="Doudna J."/>
            <person name="Cate J.H.D."/>
            <person name="Banfield J.F."/>
        </authorList>
    </citation>
    <scope>NUCLEOTIDE SEQUENCE</scope>
    <source>
        <strain evidence="2">NC_groundwater_763_Ag_S-0.2um_68_21</strain>
    </source>
</reference>